<feature type="signal peptide" evidence="13">
    <location>
        <begin position="1"/>
        <end position="32"/>
    </location>
</feature>
<dbReference type="Gene3D" id="2.40.170.20">
    <property type="entry name" value="TonB-dependent receptor, beta-barrel domain"/>
    <property type="match status" value="1"/>
</dbReference>
<evidence type="ECO:0000256" key="8">
    <source>
        <dbReference type="ARBA" id="ARBA00023077"/>
    </source>
</evidence>
<evidence type="ECO:0000256" key="4">
    <source>
        <dbReference type="ARBA" id="ARBA00022452"/>
    </source>
</evidence>
<gene>
    <name evidence="16" type="ORF">HNQ68_002639</name>
</gene>
<dbReference type="AlphaFoldDB" id="A0A7W8ALK1"/>
<comment type="similarity">
    <text evidence="11 12">Belongs to the TonB-dependent receptor family.</text>
</comment>
<dbReference type="Pfam" id="PF07715">
    <property type="entry name" value="Plug"/>
    <property type="match status" value="1"/>
</dbReference>
<comment type="caution">
    <text evidence="16">The sequence shown here is derived from an EMBL/GenBank/DDBJ whole genome shotgun (WGS) entry which is preliminary data.</text>
</comment>
<evidence type="ECO:0000256" key="3">
    <source>
        <dbReference type="ARBA" id="ARBA00022448"/>
    </source>
</evidence>
<dbReference type="InterPro" id="IPR037066">
    <property type="entry name" value="Plug_dom_sf"/>
</dbReference>
<dbReference type="RefSeq" id="WP_246176123.1">
    <property type="nucleotide sequence ID" value="NZ_JACHIL010000004.1"/>
</dbReference>
<dbReference type="GO" id="GO:0009279">
    <property type="term" value="C:cell outer membrane"/>
    <property type="evidence" value="ECO:0007669"/>
    <property type="project" value="UniProtKB-SubCell"/>
</dbReference>
<proteinExistence type="inferred from homology"/>
<evidence type="ECO:0000313" key="16">
    <source>
        <dbReference type="EMBL" id="MBB5092094.1"/>
    </source>
</evidence>
<keyword evidence="16" id="KW-0675">Receptor</keyword>
<dbReference type="PANTHER" id="PTHR30069:SF53">
    <property type="entry name" value="COLICIN I RECEPTOR-RELATED"/>
    <property type="match status" value="1"/>
</dbReference>
<feature type="domain" description="TonB-dependent receptor-like beta-barrel" evidence="14">
    <location>
        <begin position="262"/>
        <end position="707"/>
    </location>
</feature>
<dbReference type="PROSITE" id="PS52016">
    <property type="entry name" value="TONB_DEPENDENT_REC_3"/>
    <property type="match status" value="1"/>
</dbReference>
<evidence type="ECO:0000256" key="1">
    <source>
        <dbReference type="ARBA" id="ARBA00004571"/>
    </source>
</evidence>
<dbReference type="PANTHER" id="PTHR30069">
    <property type="entry name" value="TONB-DEPENDENT OUTER MEMBRANE RECEPTOR"/>
    <property type="match status" value="1"/>
</dbReference>
<evidence type="ECO:0000256" key="5">
    <source>
        <dbReference type="ARBA" id="ARBA00022692"/>
    </source>
</evidence>
<protein>
    <recommendedName>
        <fullName evidence="2">Heme transporter BhuA</fullName>
    </recommendedName>
</protein>
<keyword evidence="3 11" id="KW-0813">Transport</keyword>
<evidence type="ECO:0000259" key="14">
    <source>
        <dbReference type="Pfam" id="PF00593"/>
    </source>
</evidence>
<evidence type="ECO:0000256" key="7">
    <source>
        <dbReference type="ARBA" id="ARBA00023065"/>
    </source>
</evidence>
<keyword evidence="9 11" id="KW-0472">Membrane</keyword>
<accession>A0A7W8ALK1</accession>
<reference evidence="16 17" key="1">
    <citation type="submission" date="2020-08" db="EMBL/GenBank/DDBJ databases">
        <title>Genomic Encyclopedia of Type Strains, Phase IV (KMG-IV): sequencing the most valuable type-strain genomes for metagenomic binning, comparative biology and taxonomic classification.</title>
        <authorList>
            <person name="Goeker M."/>
        </authorList>
    </citation>
    <scope>NUCLEOTIDE SEQUENCE [LARGE SCALE GENOMIC DNA]</scope>
    <source>
        <strain evidence="16 17">DSM 25620</strain>
    </source>
</reference>
<keyword evidence="4 11" id="KW-1134">Transmembrane beta strand</keyword>
<evidence type="ECO:0000256" key="12">
    <source>
        <dbReference type="RuleBase" id="RU003357"/>
    </source>
</evidence>
<feature type="chain" id="PRO_5030859083" description="Heme transporter BhuA" evidence="13">
    <location>
        <begin position="33"/>
        <end position="734"/>
    </location>
</feature>
<dbReference type="InterPro" id="IPR000531">
    <property type="entry name" value="Beta-barrel_TonB"/>
</dbReference>
<dbReference type="GO" id="GO:0044718">
    <property type="term" value="P:siderophore transmembrane transport"/>
    <property type="evidence" value="ECO:0007669"/>
    <property type="project" value="TreeGrafter"/>
</dbReference>
<keyword evidence="5 11" id="KW-0812">Transmembrane</keyword>
<keyword evidence="17" id="KW-1185">Reference proteome</keyword>
<evidence type="ECO:0000256" key="2">
    <source>
        <dbReference type="ARBA" id="ARBA00021261"/>
    </source>
</evidence>
<evidence type="ECO:0000256" key="6">
    <source>
        <dbReference type="ARBA" id="ARBA00022729"/>
    </source>
</evidence>
<evidence type="ECO:0000259" key="15">
    <source>
        <dbReference type="Pfam" id="PF07715"/>
    </source>
</evidence>
<keyword evidence="8 12" id="KW-0798">TonB box</keyword>
<dbReference type="InterPro" id="IPR039426">
    <property type="entry name" value="TonB-dep_rcpt-like"/>
</dbReference>
<organism evidence="16 17">
    <name type="scientific">Pseudochrobactrum saccharolyticum</name>
    <dbReference type="NCBI Taxonomy" id="354352"/>
    <lineage>
        <taxon>Bacteria</taxon>
        <taxon>Pseudomonadati</taxon>
        <taxon>Pseudomonadota</taxon>
        <taxon>Alphaproteobacteria</taxon>
        <taxon>Hyphomicrobiales</taxon>
        <taxon>Brucellaceae</taxon>
        <taxon>Pseudochrobactrum</taxon>
    </lineage>
</organism>
<name>A0A7W8ALK1_9HYPH</name>
<evidence type="ECO:0000256" key="11">
    <source>
        <dbReference type="PROSITE-ProRule" id="PRU01360"/>
    </source>
</evidence>
<dbReference type="Proteomes" id="UP000531231">
    <property type="component" value="Unassembled WGS sequence"/>
</dbReference>
<keyword evidence="7" id="KW-0406">Ion transport</keyword>
<dbReference type="InterPro" id="IPR036942">
    <property type="entry name" value="Beta-barrel_TonB_sf"/>
</dbReference>
<dbReference type="Gene3D" id="2.170.130.10">
    <property type="entry name" value="TonB-dependent receptor, plug domain"/>
    <property type="match status" value="1"/>
</dbReference>
<dbReference type="Pfam" id="PF00593">
    <property type="entry name" value="TonB_dep_Rec_b-barrel"/>
    <property type="match status" value="1"/>
</dbReference>
<evidence type="ECO:0000256" key="13">
    <source>
        <dbReference type="SAM" id="SignalP"/>
    </source>
</evidence>
<dbReference type="InterPro" id="IPR012910">
    <property type="entry name" value="Plug_dom"/>
</dbReference>
<feature type="domain" description="TonB-dependent receptor plug" evidence="15">
    <location>
        <begin position="84"/>
        <end position="193"/>
    </location>
</feature>
<dbReference type="GO" id="GO:0015344">
    <property type="term" value="F:siderophore uptake transmembrane transporter activity"/>
    <property type="evidence" value="ECO:0007669"/>
    <property type="project" value="TreeGrafter"/>
</dbReference>
<sequence length="734" mass="80627">MLKQVKMRRLAALACGTILAGTMLSFALPAQAQAVKKKSVAAEAQAEQPTEQVADQAAEQAAAPAGTVRLDQIVVTATGFEQNVKDAPASITVVPREELEKGAFRNLTDALNSVQGVSVTGIANEQDIYIRGLPGAYTLILVDGKRQSTRDARTNGNAGFEQSFVPPASAIERIEVVRGPMSSLYGSDAMGGVINIITRKVDDAWHGELTLDGTVQTKSRYGNSGQASFYVSGPLVPDVVGVQAWGRGLKRSEDKFLNGTQEQRDGDLGGKLTITPNEDHDIFIEGGVTRVRREGTVGDTIAATGTDTYNYNDRRHWSISHTGRWGPTTSDFSFSQEWAERTNFNWDKARGSYVENLRSPEIRNSVLDGKFTTPFEFYGDHTLVTGGQFIDAQLTDQNPGRRTGLDETFSIRQWAVFAEDEWWITPDFSLTGGLRMDDHEIYGSHLSPRAYAVWHATEQLTLKGGISTGFKAPEIRTIAPGYAYTTGGGGCFYGPEASLPSGKNPCGVIIGDESLKAEKSTSYELGALWDNQDGLQLGATYFYTDFKDKISNKQMLDANGKPIRWSENTNYVLWNSFNIDNAVMQGVELTANWEATSDIRLRASYTYTHSRQKGGDYDGLPLTRTPEHMGNIRADWITPVEGLSAWTAANYHGSETNAGARIGSNGKPVYKNGKVIARKYDAYMTFDIGTSYEFSENVTFNAALYNLFDKRIEESDFNASVDGRRLWVSMTSKF</sequence>
<dbReference type="CDD" id="cd01347">
    <property type="entry name" value="ligand_gated_channel"/>
    <property type="match status" value="1"/>
</dbReference>
<evidence type="ECO:0000256" key="10">
    <source>
        <dbReference type="ARBA" id="ARBA00023237"/>
    </source>
</evidence>
<dbReference type="EMBL" id="JACHIL010000004">
    <property type="protein sequence ID" value="MBB5092094.1"/>
    <property type="molecule type" value="Genomic_DNA"/>
</dbReference>
<evidence type="ECO:0000256" key="9">
    <source>
        <dbReference type="ARBA" id="ARBA00023136"/>
    </source>
</evidence>
<evidence type="ECO:0000313" key="17">
    <source>
        <dbReference type="Proteomes" id="UP000531231"/>
    </source>
</evidence>
<keyword evidence="10 11" id="KW-0998">Cell outer membrane</keyword>
<dbReference type="SUPFAM" id="SSF56935">
    <property type="entry name" value="Porins"/>
    <property type="match status" value="1"/>
</dbReference>
<comment type="subcellular location">
    <subcellularLocation>
        <location evidence="1 11">Cell outer membrane</location>
        <topology evidence="1 11">Multi-pass membrane protein</topology>
    </subcellularLocation>
</comment>
<keyword evidence="6 13" id="KW-0732">Signal</keyword>